<proteinExistence type="predicted"/>
<comment type="caution">
    <text evidence="1">The sequence shown here is derived from an EMBL/GenBank/DDBJ whole genome shotgun (WGS) entry which is preliminary data.</text>
</comment>
<reference evidence="1 2" key="1">
    <citation type="submission" date="2024-05" db="EMBL/GenBank/DDBJ databases">
        <title>A high-quality chromosomal-level genome assembly of Topmouth culter (Culter alburnus).</title>
        <authorList>
            <person name="Zhao H."/>
        </authorList>
    </citation>
    <scope>NUCLEOTIDE SEQUENCE [LARGE SCALE GENOMIC DNA]</scope>
    <source>
        <strain evidence="1">CATC2023</strain>
        <tissue evidence="1">Muscle</tissue>
    </source>
</reference>
<name>A0AAW2AMB4_CULAL</name>
<organism evidence="1 2">
    <name type="scientific">Culter alburnus</name>
    <name type="common">Topmouth culter</name>
    <dbReference type="NCBI Taxonomy" id="194366"/>
    <lineage>
        <taxon>Eukaryota</taxon>
        <taxon>Metazoa</taxon>
        <taxon>Chordata</taxon>
        <taxon>Craniata</taxon>
        <taxon>Vertebrata</taxon>
        <taxon>Euteleostomi</taxon>
        <taxon>Actinopterygii</taxon>
        <taxon>Neopterygii</taxon>
        <taxon>Teleostei</taxon>
        <taxon>Ostariophysi</taxon>
        <taxon>Cypriniformes</taxon>
        <taxon>Xenocyprididae</taxon>
        <taxon>Xenocypridinae</taxon>
        <taxon>Culter</taxon>
    </lineage>
</organism>
<keyword evidence="2" id="KW-1185">Reference proteome</keyword>
<sequence>MDVSNHESGNLLSCCVKDSPLRRGLYLIDLHPTIFNGLSCWAASEIDPSSVTDY</sequence>
<dbReference type="AlphaFoldDB" id="A0AAW2AMB4"/>
<evidence type="ECO:0000313" key="1">
    <source>
        <dbReference type="EMBL" id="KAK9974870.1"/>
    </source>
</evidence>
<gene>
    <name evidence="1" type="ORF">ABG768_022938</name>
</gene>
<feature type="non-terminal residue" evidence="1">
    <location>
        <position position="54"/>
    </location>
</feature>
<dbReference type="EMBL" id="JAWDJR010000005">
    <property type="protein sequence ID" value="KAK9974870.1"/>
    <property type="molecule type" value="Genomic_DNA"/>
</dbReference>
<dbReference type="Proteomes" id="UP001479290">
    <property type="component" value="Unassembled WGS sequence"/>
</dbReference>
<protein>
    <submittedName>
        <fullName evidence="1">Uncharacterized protein</fullName>
    </submittedName>
</protein>
<accession>A0AAW2AMB4</accession>
<evidence type="ECO:0000313" key="2">
    <source>
        <dbReference type="Proteomes" id="UP001479290"/>
    </source>
</evidence>